<keyword evidence="2" id="KW-1185">Reference proteome</keyword>
<accession>A0ABQ7Q6X8</accession>
<protein>
    <submittedName>
        <fullName evidence="1">Uncharacterized protein</fullName>
    </submittedName>
</protein>
<proteinExistence type="predicted"/>
<name>A0ABQ7Q6X8_PLUXY</name>
<dbReference type="EMBL" id="JAHIBW010000020">
    <property type="protein sequence ID" value="KAG7300875.1"/>
    <property type="molecule type" value="Genomic_DNA"/>
</dbReference>
<dbReference type="Proteomes" id="UP000823941">
    <property type="component" value="Chromosome 20"/>
</dbReference>
<sequence>MTADLAGCASSGRLGWKHDSAAMASPAASFTGSRRGAASLTLAAHGEAGNVLEQRENGG</sequence>
<evidence type="ECO:0000313" key="1">
    <source>
        <dbReference type="EMBL" id="KAG7300875.1"/>
    </source>
</evidence>
<comment type="caution">
    <text evidence="1">The sequence shown here is derived from an EMBL/GenBank/DDBJ whole genome shotgun (WGS) entry which is preliminary data.</text>
</comment>
<organism evidence="1 2">
    <name type="scientific">Plutella xylostella</name>
    <name type="common">Diamondback moth</name>
    <name type="synonym">Plutella maculipennis</name>
    <dbReference type="NCBI Taxonomy" id="51655"/>
    <lineage>
        <taxon>Eukaryota</taxon>
        <taxon>Metazoa</taxon>
        <taxon>Ecdysozoa</taxon>
        <taxon>Arthropoda</taxon>
        <taxon>Hexapoda</taxon>
        <taxon>Insecta</taxon>
        <taxon>Pterygota</taxon>
        <taxon>Neoptera</taxon>
        <taxon>Endopterygota</taxon>
        <taxon>Lepidoptera</taxon>
        <taxon>Glossata</taxon>
        <taxon>Ditrysia</taxon>
        <taxon>Yponomeutoidea</taxon>
        <taxon>Plutellidae</taxon>
        <taxon>Plutella</taxon>
    </lineage>
</organism>
<evidence type="ECO:0000313" key="2">
    <source>
        <dbReference type="Proteomes" id="UP000823941"/>
    </source>
</evidence>
<gene>
    <name evidence="1" type="ORF">JYU34_015216</name>
</gene>
<reference evidence="1 2" key="1">
    <citation type="submission" date="2021-06" db="EMBL/GenBank/DDBJ databases">
        <title>A haploid diamondback moth (Plutella xylostella L.) genome assembly resolves 31 chromosomes and identifies a diamide resistance mutation.</title>
        <authorList>
            <person name="Ward C.M."/>
            <person name="Perry K.D."/>
            <person name="Baker G."/>
            <person name="Powis K."/>
            <person name="Heckel D.G."/>
            <person name="Baxter S.W."/>
        </authorList>
    </citation>
    <scope>NUCLEOTIDE SEQUENCE [LARGE SCALE GENOMIC DNA]</scope>
    <source>
        <strain evidence="1 2">LV</strain>
        <tissue evidence="1">Single pupa</tissue>
    </source>
</reference>